<organism evidence="2 3">
    <name type="scientific">Stylophora pistillata</name>
    <name type="common">Smooth cauliflower coral</name>
    <dbReference type="NCBI Taxonomy" id="50429"/>
    <lineage>
        <taxon>Eukaryota</taxon>
        <taxon>Metazoa</taxon>
        <taxon>Cnidaria</taxon>
        <taxon>Anthozoa</taxon>
        <taxon>Hexacorallia</taxon>
        <taxon>Scleractinia</taxon>
        <taxon>Astrocoeniina</taxon>
        <taxon>Pocilloporidae</taxon>
        <taxon>Stylophora</taxon>
    </lineage>
</organism>
<evidence type="ECO:0000313" key="2">
    <source>
        <dbReference type="EMBL" id="PFX25548.1"/>
    </source>
</evidence>
<accession>A0A2B4SAE8</accession>
<evidence type="ECO:0000313" key="3">
    <source>
        <dbReference type="Proteomes" id="UP000225706"/>
    </source>
</evidence>
<name>A0A2B4SAE8_STYPI</name>
<comment type="caution">
    <text evidence="2">The sequence shown here is derived from an EMBL/GenBank/DDBJ whole genome shotgun (WGS) entry which is preliminary data.</text>
</comment>
<dbReference type="Gene3D" id="3.90.70.120">
    <property type="match status" value="1"/>
</dbReference>
<feature type="compositionally biased region" description="Acidic residues" evidence="1">
    <location>
        <begin position="323"/>
        <end position="336"/>
    </location>
</feature>
<dbReference type="EMBL" id="LSMT01000148">
    <property type="protein sequence ID" value="PFX25548.1"/>
    <property type="molecule type" value="Genomic_DNA"/>
</dbReference>
<gene>
    <name evidence="2" type="ORF">AWC38_SpisGene9811</name>
</gene>
<evidence type="ECO:0000256" key="1">
    <source>
        <dbReference type="SAM" id="MobiDB-lite"/>
    </source>
</evidence>
<dbReference type="OrthoDB" id="5949084at2759"/>
<reference evidence="3" key="1">
    <citation type="journal article" date="2017" name="bioRxiv">
        <title>Comparative analysis of the genomes of Stylophora pistillata and Acropora digitifera provides evidence for extensive differences between species of corals.</title>
        <authorList>
            <person name="Voolstra C.R."/>
            <person name="Li Y."/>
            <person name="Liew Y.J."/>
            <person name="Baumgarten S."/>
            <person name="Zoccola D."/>
            <person name="Flot J.-F."/>
            <person name="Tambutte S."/>
            <person name="Allemand D."/>
            <person name="Aranda M."/>
        </authorList>
    </citation>
    <scope>NUCLEOTIDE SEQUENCE [LARGE SCALE GENOMIC DNA]</scope>
</reference>
<sequence length="568" mass="63547">MLKTGLKTRRLVWVEDKMCLGGADSSTVLLHINRGLKDMKNHFIDQLPVQMKNLNPGNFHNLVQNFRAYHQPCDEDIKSLQSCQLLEECEEDFKSLKNYKESIEHVFSKYPDVNNYLERNLLPFPADWSGWYYPKKLITNNSTGKYTSLIPEQGQFHVALNAVEDSVITFNHFFDKLFSYLFGSLLPKRPRPYQSSLCVTAASLGWLKIPSDCYSNSKAKSWPKFDFPSYGIKAETKCFMLSYNLSKTLGKEPNPQVSCDLPDCNNNHYGGNFVRLACYHTFHVCCLSSDGCCSICKEPLEKLIKNKVSLFNEGLLKNGGTESDGESSDFETEDDTATVVNSETGNATAEQYYTSGLWEQKFNSSLSAIGEIDQPQHPNALPSYAHTLSQSSVVQTSSAVQQLSISPTNSPEPLDSSRSLSNIWIYRVLAVIMLGNQFYDKAAGNCGGQPYGVREAATKMEQTKALESTEVSTQLPAIIIREQTPAASLPYYLNQAQLNNSKTACIFIINGRTVAFIRTQNGITVFDSHYHGTSGAVVAMAPSDATFELLLWFKTINILTTYLIIEEQ</sequence>
<keyword evidence="3" id="KW-1185">Reference proteome</keyword>
<dbReference type="Proteomes" id="UP000225706">
    <property type="component" value="Unassembled WGS sequence"/>
</dbReference>
<protein>
    <submittedName>
        <fullName evidence="2">Uncharacterized protein</fullName>
    </submittedName>
</protein>
<dbReference type="AlphaFoldDB" id="A0A2B4SAE8"/>
<feature type="region of interest" description="Disordered" evidence="1">
    <location>
        <begin position="318"/>
        <end position="344"/>
    </location>
</feature>
<proteinExistence type="predicted"/>